<evidence type="ECO:0000256" key="1">
    <source>
        <dbReference type="SAM" id="SignalP"/>
    </source>
</evidence>
<evidence type="ECO:0000313" key="3">
    <source>
        <dbReference type="Proteomes" id="UP000290191"/>
    </source>
</evidence>
<reference evidence="2 3" key="1">
    <citation type="submission" date="2017-10" db="EMBL/GenBank/DDBJ databases">
        <title>Genomics of the genus Arcobacter.</title>
        <authorList>
            <person name="Perez-Cataluna A."/>
            <person name="Figueras M.J."/>
        </authorList>
    </citation>
    <scope>NUCLEOTIDE SEQUENCE [LARGE SCALE GENOMIC DNA]</scope>
    <source>
        <strain evidence="2 3">DSM 24636</strain>
    </source>
</reference>
<accession>A0A4Q0XVB9</accession>
<organism evidence="2 3">
    <name type="scientific">Halarcobacter anaerophilus</name>
    <dbReference type="NCBI Taxonomy" id="877500"/>
    <lineage>
        <taxon>Bacteria</taxon>
        <taxon>Pseudomonadati</taxon>
        <taxon>Campylobacterota</taxon>
        <taxon>Epsilonproteobacteria</taxon>
        <taxon>Campylobacterales</taxon>
        <taxon>Arcobacteraceae</taxon>
        <taxon>Halarcobacter</taxon>
    </lineage>
</organism>
<dbReference type="RefSeq" id="WP_129083069.1">
    <property type="nucleotide sequence ID" value="NZ_CP041070.1"/>
</dbReference>
<dbReference type="EMBL" id="PDKO01000022">
    <property type="protein sequence ID" value="RXJ61093.1"/>
    <property type="molecule type" value="Genomic_DNA"/>
</dbReference>
<feature type="signal peptide" evidence="1">
    <location>
        <begin position="1"/>
        <end position="17"/>
    </location>
</feature>
<keyword evidence="3" id="KW-1185">Reference proteome</keyword>
<dbReference type="OrthoDB" id="5679055at2"/>
<dbReference type="AlphaFoldDB" id="A0A4Q0XVB9"/>
<evidence type="ECO:0008006" key="4">
    <source>
        <dbReference type="Google" id="ProtNLM"/>
    </source>
</evidence>
<evidence type="ECO:0000313" key="2">
    <source>
        <dbReference type="EMBL" id="RXJ61093.1"/>
    </source>
</evidence>
<gene>
    <name evidence="2" type="ORF">CRV06_14735</name>
</gene>
<comment type="caution">
    <text evidence="2">The sequence shown here is derived from an EMBL/GenBank/DDBJ whole genome shotgun (WGS) entry which is preliminary data.</text>
</comment>
<name>A0A4Q0XVB9_9BACT</name>
<keyword evidence="1" id="KW-0732">Signal</keyword>
<dbReference type="Gene3D" id="2.30.30.40">
    <property type="entry name" value="SH3 Domains"/>
    <property type="match status" value="1"/>
</dbReference>
<sequence>MKKSLLICLLLFIQVYANQVFFELNEKTKSIVHNNLKFFIKDNHLYCENLKNKNLNLLLDNIESKIEIINSNNLYAIEIARGQVNTSYSLYRLDINKFNDLNIDIVNPIFQKNKIFSYERSGPQWYLDIYCITPTSITQCGKGKLSQINNTDMFETEIYNKTIYYTFNAKMIDNIFTIESQKQRLYSKPNVKTKMYLIKGDKVEILEKKDDWYYILYHGKKDIKAWIPKSAVE</sequence>
<feature type="chain" id="PRO_5020763066" description="SH3b domain-containing protein" evidence="1">
    <location>
        <begin position="18"/>
        <end position="233"/>
    </location>
</feature>
<proteinExistence type="predicted"/>
<dbReference type="Proteomes" id="UP000290191">
    <property type="component" value="Unassembled WGS sequence"/>
</dbReference>
<protein>
    <recommendedName>
        <fullName evidence="4">SH3b domain-containing protein</fullName>
    </recommendedName>
</protein>